<evidence type="ECO:0000313" key="1">
    <source>
        <dbReference type="EMBL" id="CAK4023393.1"/>
    </source>
</evidence>
<organism evidence="1 2">
    <name type="scientific">Lecanosticta acicola</name>
    <dbReference type="NCBI Taxonomy" id="111012"/>
    <lineage>
        <taxon>Eukaryota</taxon>
        <taxon>Fungi</taxon>
        <taxon>Dikarya</taxon>
        <taxon>Ascomycota</taxon>
        <taxon>Pezizomycotina</taxon>
        <taxon>Dothideomycetes</taxon>
        <taxon>Dothideomycetidae</taxon>
        <taxon>Mycosphaerellales</taxon>
        <taxon>Mycosphaerellaceae</taxon>
        <taxon>Lecanosticta</taxon>
    </lineage>
</organism>
<dbReference type="Proteomes" id="UP001296104">
    <property type="component" value="Unassembled WGS sequence"/>
</dbReference>
<comment type="caution">
    <text evidence="1">The sequence shown here is derived from an EMBL/GenBank/DDBJ whole genome shotgun (WGS) entry which is preliminary data.</text>
</comment>
<dbReference type="EMBL" id="CAVMBE010000028">
    <property type="protein sequence ID" value="CAK4023393.1"/>
    <property type="molecule type" value="Genomic_DNA"/>
</dbReference>
<dbReference type="AlphaFoldDB" id="A0AAI9EB80"/>
<sequence>MQLIRDEPDRANSDFNVRFTSGEFEVRLLLPYGWIFVLPAVSGFVGEWRIKNNKDLEGYVRERCRVPKVSVKYKTGKYDVDAVVHRDSEKEKAYREHVKKFYQILKERVFRSQADGKLGDKEELELIEMEEGEDSRMYLSKSEKAVATIENGLE</sequence>
<name>A0AAI9EB80_9PEZI</name>
<evidence type="ECO:0000313" key="2">
    <source>
        <dbReference type="Proteomes" id="UP001296104"/>
    </source>
</evidence>
<accession>A0AAI9EB80</accession>
<keyword evidence="2" id="KW-1185">Reference proteome</keyword>
<reference evidence="1" key="1">
    <citation type="submission" date="2023-11" db="EMBL/GenBank/DDBJ databases">
        <authorList>
            <person name="Alioto T."/>
            <person name="Alioto T."/>
            <person name="Gomez Garrido J."/>
        </authorList>
    </citation>
    <scope>NUCLEOTIDE SEQUENCE</scope>
</reference>
<gene>
    <name evidence="1" type="ORF">LECACI_7A004868</name>
</gene>
<proteinExistence type="predicted"/>
<protein>
    <submittedName>
        <fullName evidence="1">Uncharacterized protein</fullName>
    </submittedName>
</protein>